<dbReference type="Gene3D" id="3.30.540.10">
    <property type="entry name" value="Fructose-1,6-Bisphosphatase, subunit A, domain 1"/>
    <property type="match status" value="1"/>
</dbReference>
<dbReference type="GO" id="GO:0046872">
    <property type="term" value="F:metal ion binding"/>
    <property type="evidence" value="ECO:0007669"/>
    <property type="project" value="UniProtKB-KW"/>
</dbReference>
<dbReference type="CDD" id="cd01637">
    <property type="entry name" value="IMPase_like"/>
    <property type="match status" value="1"/>
</dbReference>
<reference evidence="6 7" key="1">
    <citation type="journal article" date="2015" name="Genome Announc.">
        <title>Expanding the biotechnology potential of lactobacilli through comparative genomics of 213 strains and associated genera.</title>
        <authorList>
            <person name="Sun Z."/>
            <person name="Harris H.M."/>
            <person name="McCann A."/>
            <person name="Guo C."/>
            <person name="Argimon S."/>
            <person name="Zhang W."/>
            <person name="Yang X."/>
            <person name="Jeffery I.B."/>
            <person name="Cooney J.C."/>
            <person name="Kagawa T.F."/>
            <person name="Liu W."/>
            <person name="Song Y."/>
            <person name="Salvetti E."/>
            <person name="Wrobel A."/>
            <person name="Rasinkangas P."/>
            <person name="Parkhill J."/>
            <person name="Rea M.C."/>
            <person name="O'Sullivan O."/>
            <person name="Ritari J."/>
            <person name="Douillard F.P."/>
            <person name="Paul Ross R."/>
            <person name="Yang R."/>
            <person name="Briner A.E."/>
            <person name="Felis G.E."/>
            <person name="de Vos W.M."/>
            <person name="Barrangou R."/>
            <person name="Klaenhammer T.R."/>
            <person name="Caufield P.W."/>
            <person name="Cui Y."/>
            <person name="Zhang H."/>
            <person name="O'Toole P.W."/>
        </authorList>
    </citation>
    <scope>NUCLEOTIDE SEQUENCE [LARGE SCALE GENOMIC DNA]</scope>
    <source>
        <strain evidence="6 7">DSM 20515</strain>
    </source>
</reference>
<comment type="caution">
    <text evidence="6">The sequence shown here is derived from an EMBL/GenBank/DDBJ whole genome shotgun (WGS) entry which is preliminary data.</text>
</comment>
<dbReference type="PANTHER" id="PTHR20854:SF4">
    <property type="entry name" value="INOSITOL-1-MONOPHOSPHATASE-RELATED"/>
    <property type="match status" value="1"/>
</dbReference>
<keyword evidence="2 5" id="KW-0479">Metal-binding</keyword>
<keyword evidence="3" id="KW-0378">Hydrolase</keyword>
<feature type="binding site" evidence="5">
    <location>
        <position position="211"/>
    </location>
    <ligand>
        <name>Mg(2+)</name>
        <dbReference type="ChEBI" id="CHEBI:18420"/>
        <label>1</label>
        <note>catalytic</note>
    </ligand>
</feature>
<feature type="binding site" evidence="5">
    <location>
        <position position="71"/>
    </location>
    <ligand>
        <name>Mg(2+)</name>
        <dbReference type="ChEBI" id="CHEBI:18420"/>
        <label>1</label>
        <note>catalytic</note>
    </ligand>
</feature>
<accession>A0A0R2BCV3</accession>
<dbReference type="GO" id="GO:0007165">
    <property type="term" value="P:signal transduction"/>
    <property type="evidence" value="ECO:0007669"/>
    <property type="project" value="TreeGrafter"/>
</dbReference>
<gene>
    <name evidence="6" type="ORF">FC82_GL000865</name>
</gene>
<evidence type="ECO:0000256" key="5">
    <source>
        <dbReference type="PIRSR" id="PIRSR600760-2"/>
    </source>
</evidence>
<dbReference type="AlphaFoldDB" id="A0A0R2BCV3"/>
<dbReference type="Pfam" id="PF00459">
    <property type="entry name" value="Inositol_P"/>
    <property type="match status" value="1"/>
</dbReference>
<dbReference type="InterPro" id="IPR020583">
    <property type="entry name" value="Inositol_monoP_metal-BS"/>
</dbReference>
<dbReference type="PANTHER" id="PTHR20854">
    <property type="entry name" value="INOSITOL MONOPHOSPHATASE"/>
    <property type="match status" value="1"/>
</dbReference>
<dbReference type="FunFam" id="3.30.540.10:FF:000003">
    <property type="entry name" value="Inositol-1-monophosphatase"/>
    <property type="match status" value="1"/>
</dbReference>
<evidence type="ECO:0000256" key="3">
    <source>
        <dbReference type="ARBA" id="ARBA00022801"/>
    </source>
</evidence>
<dbReference type="EMBL" id="AYYR01000106">
    <property type="protein sequence ID" value="KRM74086.1"/>
    <property type="molecule type" value="Genomic_DNA"/>
</dbReference>
<feature type="binding site" evidence="5">
    <location>
        <position position="92"/>
    </location>
    <ligand>
        <name>Mg(2+)</name>
        <dbReference type="ChEBI" id="CHEBI:18420"/>
        <label>1</label>
        <note>catalytic</note>
    </ligand>
</feature>
<dbReference type="STRING" id="33960.TY91_10845"/>
<name>A0A0R2BCV3_SECCO</name>
<evidence type="ECO:0000256" key="1">
    <source>
        <dbReference type="ARBA" id="ARBA00001946"/>
    </source>
</evidence>
<evidence type="ECO:0000313" key="7">
    <source>
        <dbReference type="Proteomes" id="UP000051845"/>
    </source>
</evidence>
<sequence>MTEPTLAEVDQTVKTWLKASRALVLQRMTTPLNVDEKTGRKDLVTNVDKENERLLVSKIRAFSPDSQVLGEEGFGDSVTDTTGWVWVVDPIDGTMNFVKQRDHFAMMIALYIDGRGVLGYIYDVMANVLYSGGPSLGVFKNDQPLTKPANLALRDGLVAISGPLITEQQMNMPEVVRQSAGLRAYGSAGIEFSHMLTGELITYVSYLKPWDFGAGKILAETLGLRVTRVDGTPLSMLSSDFVMVATEKAQQDILPIIG</sequence>
<evidence type="ECO:0000313" key="6">
    <source>
        <dbReference type="EMBL" id="KRM74086.1"/>
    </source>
</evidence>
<dbReference type="GO" id="GO:0008934">
    <property type="term" value="F:inositol monophosphate 1-phosphatase activity"/>
    <property type="evidence" value="ECO:0007669"/>
    <property type="project" value="TreeGrafter"/>
</dbReference>
<evidence type="ECO:0000256" key="4">
    <source>
        <dbReference type="ARBA" id="ARBA00022842"/>
    </source>
</evidence>
<organism evidence="6 7">
    <name type="scientific">Secundilactobacillus collinoides DSM 20515 = JCM 1123</name>
    <dbReference type="NCBI Taxonomy" id="1423733"/>
    <lineage>
        <taxon>Bacteria</taxon>
        <taxon>Bacillati</taxon>
        <taxon>Bacillota</taxon>
        <taxon>Bacilli</taxon>
        <taxon>Lactobacillales</taxon>
        <taxon>Lactobacillaceae</taxon>
        <taxon>Secundilactobacillus</taxon>
    </lineage>
</organism>
<proteinExistence type="predicted"/>
<feature type="binding site" evidence="5">
    <location>
        <position position="89"/>
    </location>
    <ligand>
        <name>Mg(2+)</name>
        <dbReference type="ChEBI" id="CHEBI:18420"/>
        <label>1</label>
        <note>catalytic</note>
    </ligand>
</feature>
<evidence type="ECO:0000256" key="2">
    <source>
        <dbReference type="ARBA" id="ARBA00022723"/>
    </source>
</evidence>
<dbReference type="SUPFAM" id="SSF56655">
    <property type="entry name" value="Carbohydrate phosphatase"/>
    <property type="match status" value="1"/>
</dbReference>
<dbReference type="RefSeq" id="WP_056997337.1">
    <property type="nucleotide sequence ID" value="NZ_AYYR01000106.1"/>
</dbReference>
<comment type="cofactor">
    <cofactor evidence="1 5">
        <name>Mg(2+)</name>
        <dbReference type="ChEBI" id="CHEBI:18420"/>
    </cofactor>
</comment>
<dbReference type="Proteomes" id="UP000051845">
    <property type="component" value="Unassembled WGS sequence"/>
</dbReference>
<protein>
    <submittedName>
        <fullName evidence="6">Fructose-1 6-bisphosphatase</fullName>
    </submittedName>
</protein>
<dbReference type="InterPro" id="IPR000760">
    <property type="entry name" value="Inositol_monophosphatase-like"/>
</dbReference>
<dbReference type="GO" id="GO:0006020">
    <property type="term" value="P:inositol metabolic process"/>
    <property type="evidence" value="ECO:0007669"/>
    <property type="project" value="TreeGrafter"/>
</dbReference>
<dbReference type="PRINTS" id="PR00377">
    <property type="entry name" value="IMPHPHTASES"/>
</dbReference>
<dbReference type="Gene3D" id="3.40.190.80">
    <property type="match status" value="1"/>
</dbReference>
<feature type="binding site" evidence="5">
    <location>
        <position position="91"/>
    </location>
    <ligand>
        <name>Mg(2+)</name>
        <dbReference type="ChEBI" id="CHEBI:18420"/>
        <label>1</label>
        <note>catalytic</note>
    </ligand>
</feature>
<dbReference type="PROSITE" id="PS00629">
    <property type="entry name" value="IMP_1"/>
    <property type="match status" value="1"/>
</dbReference>
<keyword evidence="4 5" id="KW-0460">Magnesium</keyword>
<dbReference type="PATRIC" id="fig|1423733.4.peg.906"/>